<dbReference type="Pfam" id="PF03583">
    <property type="entry name" value="LIP"/>
    <property type="match status" value="1"/>
</dbReference>
<dbReference type="PIRSF" id="PIRSF029171">
    <property type="entry name" value="Esterase_LipA"/>
    <property type="match status" value="1"/>
</dbReference>
<evidence type="ECO:0000256" key="4">
    <source>
        <dbReference type="PIRNR" id="PIRNR029171"/>
    </source>
</evidence>
<dbReference type="PANTHER" id="PTHR34853:SF1">
    <property type="entry name" value="LIPASE 5"/>
    <property type="match status" value="1"/>
</dbReference>
<dbReference type="PANTHER" id="PTHR34853">
    <property type="match status" value="1"/>
</dbReference>
<dbReference type="GeneID" id="92209374"/>
<proteinExistence type="inferred from homology"/>
<gene>
    <name evidence="6" type="ORF">LODBEIA_P41780</name>
</gene>
<evidence type="ECO:0000256" key="5">
    <source>
        <dbReference type="SAM" id="SignalP"/>
    </source>
</evidence>
<evidence type="ECO:0000256" key="1">
    <source>
        <dbReference type="ARBA" id="ARBA00022729"/>
    </source>
</evidence>
<keyword evidence="1 5" id="KW-0732">Signal</keyword>
<dbReference type="InterPro" id="IPR005152">
    <property type="entry name" value="Lipase_secreted"/>
</dbReference>
<feature type="chain" id="PRO_5046105704" description="Triacylglycerol lipase" evidence="5">
    <location>
        <begin position="16"/>
        <end position="463"/>
    </location>
</feature>
<sequence length="463" mass="49665">MNFAALLIYATCCLAATLLPKRPTQDQFYNAPSNFESQPLGTILKVRNVPNPLTSVVTPVKVKNAWQLLVRSEDTFGNPNAIVTTIVEPFAADKEKVVSYQAYEDSGKLDCSPSYAIQYGSDISTIATQAEMYFVAALLEQGYYVVIPDYEGPKSAFTVGVQAGRATLNSIRAALASHNTTGISPAAKVVMWGYSGGSLASGWASALQPQYAPELGPSLLGAALGGFVTNITATAVATDGTPFAGIVANALAGLTNEYSELKTFLNQRVSPLLSVAFQGIDDHCLADSLVAFFGHSFFNGPVKYFRDGWNLMDMAPAKSIIEANGLIYQPKQFLPKIPIFIYHGTLDRVVPLPNSKTTFEQWCSWGLESGEFNEDASNGHITETIVGAPAALTWITRRFNGEQPVSGCIKSKRLSNFEYPGIAPSVLEYFKSALKAVTGAGLGSDLTKDQISLPGLLALLKPT</sequence>
<dbReference type="EMBL" id="OZ022409">
    <property type="protein sequence ID" value="CAK9440078.1"/>
    <property type="molecule type" value="Genomic_DNA"/>
</dbReference>
<name>A0ABP0ZP69_9ASCO</name>
<evidence type="ECO:0000256" key="2">
    <source>
        <dbReference type="ARBA" id="ARBA00023180"/>
    </source>
</evidence>
<evidence type="ECO:0000313" key="7">
    <source>
        <dbReference type="Proteomes" id="UP001497383"/>
    </source>
</evidence>
<dbReference type="Gene3D" id="3.40.50.1820">
    <property type="entry name" value="alpha/beta hydrolase"/>
    <property type="match status" value="1"/>
</dbReference>
<evidence type="ECO:0000313" key="6">
    <source>
        <dbReference type="EMBL" id="CAK9440078.1"/>
    </source>
</evidence>
<feature type="signal peptide" evidence="5">
    <location>
        <begin position="1"/>
        <end position="15"/>
    </location>
</feature>
<accession>A0ABP0ZP69</accession>
<protein>
    <recommendedName>
        <fullName evidence="8">Triacylglycerol lipase</fullName>
    </recommendedName>
</protein>
<comment type="catalytic activity">
    <reaction evidence="3">
        <text>a triacylglycerol + H2O = a diacylglycerol + a fatty acid + H(+)</text>
        <dbReference type="Rhea" id="RHEA:12044"/>
        <dbReference type="ChEBI" id="CHEBI:15377"/>
        <dbReference type="ChEBI" id="CHEBI:15378"/>
        <dbReference type="ChEBI" id="CHEBI:17855"/>
        <dbReference type="ChEBI" id="CHEBI:18035"/>
        <dbReference type="ChEBI" id="CHEBI:28868"/>
        <dbReference type="EC" id="3.1.1.3"/>
    </reaction>
    <physiologicalReaction direction="left-to-right" evidence="3">
        <dbReference type="Rhea" id="RHEA:12045"/>
    </physiologicalReaction>
</comment>
<keyword evidence="2" id="KW-0325">Glycoprotein</keyword>
<dbReference type="Gene3D" id="1.10.260.130">
    <property type="match status" value="1"/>
</dbReference>
<dbReference type="Proteomes" id="UP001497383">
    <property type="component" value="Chromosome 5"/>
</dbReference>
<comment type="similarity">
    <text evidence="4">Belongs to the AB hydrolase superfamily. Lipase family.</text>
</comment>
<reference evidence="6 7" key="1">
    <citation type="submission" date="2024-03" db="EMBL/GenBank/DDBJ databases">
        <authorList>
            <person name="Brejova B."/>
        </authorList>
    </citation>
    <scope>NUCLEOTIDE SEQUENCE [LARGE SCALE GENOMIC DNA]</scope>
    <source>
        <strain evidence="6 7">CBS 14171</strain>
    </source>
</reference>
<dbReference type="InterPro" id="IPR029058">
    <property type="entry name" value="AB_hydrolase_fold"/>
</dbReference>
<keyword evidence="7" id="KW-1185">Reference proteome</keyword>
<organism evidence="6 7">
    <name type="scientific">Lodderomyces beijingensis</name>
    <dbReference type="NCBI Taxonomy" id="1775926"/>
    <lineage>
        <taxon>Eukaryota</taxon>
        <taxon>Fungi</taxon>
        <taxon>Dikarya</taxon>
        <taxon>Ascomycota</taxon>
        <taxon>Saccharomycotina</taxon>
        <taxon>Pichiomycetes</taxon>
        <taxon>Debaryomycetaceae</taxon>
        <taxon>Candida/Lodderomyces clade</taxon>
        <taxon>Lodderomyces</taxon>
    </lineage>
</organism>
<evidence type="ECO:0000256" key="3">
    <source>
        <dbReference type="ARBA" id="ARBA00023369"/>
    </source>
</evidence>
<dbReference type="SUPFAM" id="SSF53474">
    <property type="entry name" value="alpha/beta-Hydrolases"/>
    <property type="match status" value="1"/>
</dbReference>
<dbReference type="RefSeq" id="XP_066831116.1">
    <property type="nucleotide sequence ID" value="XM_066974370.1"/>
</dbReference>
<evidence type="ECO:0008006" key="8">
    <source>
        <dbReference type="Google" id="ProtNLM"/>
    </source>
</evidence>